<sequence length="776" mass="86944">MRLLQLQNGVLSLTRNFVDNIPPYAILSHTWGEDEQEVTLQDVMQGKGKGKEGYRKIEFCGKQATSDGLHYFWVDTCCIDKSSSAELQESLNSMFGWYQNAAKCYVYLADVPRKAEVNGLRRADWKPPGKQMVPSRLDTSRATCSINSRIFSCDRQKLGDKTSLESLLSEITKIPAMALRNSHLSTFSVQERMLWIKHRETKKAEDMAYSLFGIFNVQISLLYGEGEERAFERLRREIDHHDNPRKVVKKLPIAHGAAFDSHAEEQNPTCLEGTRVDVRSHISKWADDPQTEALFWLSGMAGTGKSTISRTLASSYDRRGRLAASFFFKKGEADRGGVSKFFTTIAAQLAQYIPATAQHIHSTISADPVIVEKAMPPLIASRAARLPAPSYLIIVDALDECEVEKDMTLLIKLFSDIRQKAPGLKVFITSRPELPIRLGFKATKGAYDKVILHEIADSVIKHDITAFLAHELEQIRHDYNESVEEEERQLPASWPTQQDSQDLIKMTVPLFISAATVCLFIADRVGGNPRKKLEKLLMNRARAQGSKLDAMYLVVLEQLLAGLSGQYSQEVLAQSQKVVGSIVVLASLLSPSALARLLDLPIEDVSDLLDLLHSTVAPIISRFPPGSETIRKESIWIDQKRTHEQLATNCFRILKGSLRNDICGVRHPGTEHSSIDTEKISTILPDEVQYACEHWAYHLRESGVDILDGGEVHTFLSEHLRIVRNLVLASSQIARFLDDAIRFILAFGPVIHQAPLQVYSSALIFAPQNSIIRLSF</sequence>
<dbReference type="InterPro" id="IPR056884">
    <property type="entry name" value="NPHP3-like_N"/>
</dbReference>
<proteinExistence type="predicted"/>
<feature type="domain" description="Nephrocystin 3-like N-terminal" evidence="3">
    <location>
        <begin position="280"/>
        <end position="431"/>
    </location>
</feature>
<organism evidence="4">
    <name type="scientific">Bionectria ochroleuca</name>
    <name type="common">Gliocladium roseum</name>
    <dbReference type="NCBI Taxonomy" id="29856"/>
    <lineage>
        <taxon>Eukaryota</taxon>
        <taxon>Fungi</taxon>
        <taxon>Dikarya</taxon>
        <taxon>Ascomycota</taxon>
        <taxon>Pezizomycotina</taxon>
        <taxon>Sordariomycetes</taxon>
        <taxon>Hypocreomycetidae</taxon>
        <taxon>Hypocreales</taxon>
        <taxon>Bionectriaceae</taxon>
        <taxon>Clonostachys</taxon>
    </lineage>
</organism>
<name>A0A0B7K689_BIOOC</name>
<evidence type="ECO:0008006" key="5">
    <source>
        <dbReference type="Google" id="ProtNLM"/>
    </source>
</evidence>
<protein>
    <recommendedName>
        <fullName evidence="5">NACHT domain-containing protein</fullName>
    </recommendedName>
</protein>
<accession>A0A0B7K689</accession>
<dbReference type="InterPro" id="IPR010730">
    <property type="entry name" value="HET"/>
</dbReference>
<dbReference type="PANTHER" id="PTHR10622">
    <property type="entry name" value="HET DOMAIN-CONTAINING PROTEIN"/>
    <property type="match status" value="1"/>
</dbReference>
<dbReference type="PANTHER" id="PTHR10622:SF11">
    <property type="entry name" value="HET-DOMAIN-CONTAINING PROTEIN"/>
    <property type="match status" value="1"/>
</dbReference>
<dbReference type="SUPFAM" id="SSF52540">
    <property type="entry name" value="P-loop containing nucleoside triphosphate hydrolases"/>
    <property type="match status" value="1"/>
</dbReference>
<dbReference type="EMBL" id="CDPU01000018">
    <property type="protein sequence ID" value="CEO50505.1"/>
    <property type="molecule type" value="Genomic_DNA"/>
</dbReference>
<feature type="domain" description="Heterokaryon incompatibility" evidence="2">
    <location>
        <begin position="24"/>
        <end position="133"/>
    </location>
</feature>
<dbReference type="Pfam" id="PF06985">
    <property type="entry name" value="HET"/>
    <property type="match status" value="1"/>
</dbReference>
<keyword evidence="1" id="KW-0677">Repeat</keyword>
<evidence type="ECO:0000256" key="1">
    <source>
        <dbReference type="ARBA" id="ARBA00022737"/>
    </source>
</evidence>
<reference evidence="4" key="1">
    <citation type="submission" date="2015-01" db="EMBL/GenBank/DDBJ databases">
        <authorList>
            <person name="Durling Mikael"/>
        </authorList>
    </citation>
    <scope>NUCLEOTIDE SEQUENCE</scope>
</reference>
<evidence type="ECO:0000259" key="3">
    <source>
        <dbReference type="Pfam" id="PF24883"/>
    </source>
</evidence>
<evidence type="ECO:0000313" key="4">
    <source>
        <dbReference type="EMBL" id="CEO50505.1"/>
    </source>
</evidence>
<evidence type="ECO:0000259" key="2">
    <source>
        <dbReference type="Pfam" id="PF06985"/>
    </source>
</evidence>
<dbReference type="Pfam" id="PF24883">
    <property type="entry name" value="NPHP3_N"/>
    <property type="match status" value="1"/>
</dbReference>
<dbReference type="AlphaFoldDB" id="A0A0B7K689"/>
<dbReference type="Gene3D" id="3.40.50.300">
    <property type="entry name" value="P-loop containing nucleotide triphosphate hydrolases"/>
    <property type="match status" value="1"/>
</dbReference>
<gene>
    <name evidence="4" type="ORF">BN869_000006563_1</name>
</gene>
<dbReference type="InterPro" id="IPR027417">
    <property type="entry name" value="P-loop_NTPase"/>
</dbReference>